<proteinExistence type="predicted"/>
<dbReference type="Proteomes" id="UP000325577">
    <property type="component" value="Linkage Group LG3"/>
</dbReference>
<dbReference type="EMBL" id="CM018046">
    <property type="protein sequence ID" value="KAA8526609.1"/>
    <property type="molecule type" value="Genomic_DNA"/>
</dbReference>
<organism evidence="1 2">
    <name type="scientific">Nyssa sinensis</name>
    <dbReference type="NCBI Taxonomy" id="561372"/>
    <lineage>
        <taxon>Eukaryota</taxon>
        <taxon>Viridiplantae</taxon>
        <taxon>Streptophyta</taxon>
        <taxon>Embryophyta</taxon>
        <taxon>Tracheophyta</taxon>
        <taxon>Spermatophyta</taxon>
        <taxon>Magnoliopsida</taxon>
        <taxon>eudicotyledons</taxon>
        <taxon>Gunneridae</taxon>
        <taxon>Pentapetalae</taxon>
        <taxon>asterids</taxon>
        <taxon>Cornales</taxon>
        <taxon>Nyssaceae</taxon>
        <taxon>Nyssa</taxon>
    </lineage>
</organism>
<evidence type="ECO:0000313" key="2">
    <source>
        <dbReference type="Proteomes" id="UP000325577"/>
    </source>
</evidence>
<dbReference type="AlphaFoldDB" id="A0A5J5A8I4"/>
<protein>
    <submittedName>
        <fullName evidence="1">Uncharacterized protein</fullName>
    </submittedName>
</protein>
<keyword evidence="2" id="KW-1185">Reference proteome</keyword>
<gene>
    <name evidence="1" type="ORF">F0562_008188</name>
</gene>
<name>A0A5J5A8I4_9ASTE</name>
<evidence type="ECO:0000313" key="1">
    <source>
        <dbReference type="EMBL" id="KAA8526609.1"/>
    </source>
</evidence>
<accession>A0A5J5A8I4</accession>
<reference evidence="1 2" key="1">
    <citation type="submission" date="2019-09" db="EMBL/GenBank/DDBJ databases">
        <title>A chromosome-level genome assembly of the Chinese tupelo Nyssa sinensis.</title>
        <authorList>
            <person name="Yang X."/>
            <person name="Kang M."/>
            <person name="Yang Y."/>
            <person name="Xiong H."/>
            <person name="Wang M."/>
            <person name="Zhang Z."/>
            <person name="Wang Z."/>
            <person name="Wu H."/>
            <person name="Ma T."/>
            <person name="Liu J."/>
            <person name="Xi Z."/>
        </authorList>
    </citation>
    <scope>NUCLEOTIDE SEQUENCE [LARGE SCALE GENOMIC DNA]</scope>
    <source>
        <strain evidence="1">J267</strain>
        <tissue evidence="1">Leaf</tissue>
    </source>
</reference>
<sequence length="122" mass="13380">MARSELIYWVTCKCRIEGLTMRKMETEARGVDIVKLSVNSLTEVLEHAVCHGLPTALQPNLWSPIKEIIGVFASATSLNINSPLAPIFLICPPPSLTPCSTLVTSCFHLRHPPTVVAVRCQV</sequence>